<dbReference type="RefSeq" id="WP_052495882.1">
    <property type="nucleotide sequence ID" value="NZ_CP065739.1"/>
</dbReference>
<accession>A0A7T2V5Q4</accession>
<gene>
    <name evidence="1" type="ORF">I6G77_04575</name>
</gene>
<name>A0A7T2V5Q4_9BACI</name>
<protein>
    <recommendedName>
        <fullName evidence="3">DUF1642 domain-containing protein</fullName>
    </recommendedName>
</protein>
<reference evidence="1 2" key="1">
    <citation type="submission" date="2020-12" db="EMBL/GenBank/DDBJ databases">
        <title>FDA dAtabase for Regulatory Grade micrObial Sequences (FDA-ARGOS): Supporting development and validation of Infectious Disease Dx tests.</title>
        <authorList>
            <person name="Nelson B."/>
            <person name="Plummer A."/>
            <person name="Tallon L."/>
            <person name="Sadzewicz L."/>
            <person name="Zhao X."/>
            <person name="Boylan J."/>
            <person name="Ott S."/>
            <person name="Bowen H."/>
            <person name="Vavikolanu K."/>
            <person name="Mehta A."/>
            <person name="Aluvathingal J."/>
            <person name="Nadendla S."/>
            <person name="Myers T."/>
            <person name="Yan Y."/>
            <person name="Sichtig H."/>
        </authorList>
    </citation>
    <scope>NUCLEOTIDE SEQUENCE [LARGE SCALE GENOMIC DNA]</scope>
    <source>
        <strain evidence="1 2">FDAARGOS_920</strain>
    </source>
</reference>
<dbReference type="Proteomes" id="UP000594791">
    <property type="component" value="Chromosome"/>
</dbReference>
<keyword evidence="2" id="KW-1185">Reference proteome</keyword>
<organism evidence="1 2">
    <name type="scientific">Bacillus tropicus</name>
    <dbReference type="NCBI Taxonomy" id="2026188"/>
    <lineage>
        <taxon>Bacteria</taxon>
        <taxon>Bacillati</taxon>
        <taxon>Bacillota</taxon>
        <taxon>Bacilli</taxon>
        <taxon>Bacillales</taxon>
        <taxon>Bacillaceae</taxon>
        <taxon>Bacillus</taxon>
        <taxon>Bacillus cereus group</taxon>
    </lineage>
</organism>
<evidence type="ECO:0000313" key="1">
    <source>
        <dbReference type="EMBL" id="QPR78486.1"/>
    </source>
</evidence>
<sequence length="217" mass="25541">MALISYASNRGYIEINPNNIPDELKNKRVIIQDLDEDGNVIQETVANESDKDTMLSALVAKYGFAALTPLKALDEFTDEEKKIINYITDEDCKYLTDKRIQEFRSLFDEHGVRKIDFALQISQGSHHNPYASYHSYFLVQMGSEYARSYTFKEAFEFIDERDGIYYAITREGNRHWDFIDKPTKKQARYQRNKHGNRIVFKSFTDWKEYLVNEDELD</sequence>
<dbReference type="EMBL" id="CP065739">
    <property type="protein sequence ID" value="QPR78486.1"/>
    <property type="molecule type" value="Genomic_DNA"/>
</dbReference>
<evidence type="ECO:0000313" key="2">
    <source>
        <dbReference type="Proteomes" id="UP000594791"/>
    </source>
</evidence>
<evidence type="ECO:0008006" key="3">
    <source>
        <dbReference type="Google" id="ProtNLM"/>
    </source>
</evidence>
<proteinExistence type="predicted"/>